<dbReference type="SMART" id="SM00418">
    <property type="entry name" value="HTH_ARSR"/>
    <property type="match status" value="1"/>
</dbReference>
<name>A0ABY5WBW5_9ACTN</name>
<sequence>MKRLELTAAELLGVRFAHSPMAEVVTSTIALRGALWMYARWRDRVSCGVRRARLDTFWSVFDTPTGAVPDFLSPVPGVPRPSLDDELRVIAATPLDRVEAELAAAGVPVRDPAALRSSLVSEIRRYYQLAVAPLMPRLRAAADGEIAARALAAADHGPRSLLSDLHPRLHWDPDALRLDYLKDGEHPPWSLDGHRLALLPSGFAGPVAWVVAAPDGRALWFPPRAYGRLWSAPEPPPAALSSLLGATRAAVLTMLSVPASTGDVASSLGLAPATASHHLTALRDAGLLAAHRTGRRLQYHRTDLGDRLCQAA</sequence>
<dbReference type="Pfam" id="PF12840">
    <property type="entry name" value="HTH_20"/>
    <property type="match status" value="1"/>
</dbReference>
<accession>A0ABY5WBW5</accession>
<dbReference type="CDD" id="cd00090">
    <property type="entry name" value="HTH_ARSR"/>
    <property type="match status" value="1"/>
</dbReference>
<keyword evidence="2" id="KW-0238">DNA-binding</keyword>
<dbReference type="InterPro" id="IPR036390">
    <property type="entry name" value="WH_DNA-bd_sf"/>
</dbReference>
<protein>
    <submittedName>
        <fullName evidence="5">Winged helix-turn-helix domain-containing protein</fullName>
    </submittedName>
</protein>
<dbReference type="SMART" id="SM00419">
    <property type="entry name" value="HTH_CRP"/>
    <property type="match status" value="1"/>
</dbReference>
<reference evidence="5" key="1">
    <citation type="submission" date="2021-04" db="EMBL/GenBank/DDBJ databases">
        <authorList>
            <person name="Hartkoorn R.C."/>
            <person name="Beaudoing E."/>
            <person name="Hot D."/>
        </authorList>
    </citation>
    <scope>NUCLEOTIDE SEQUENCE</scope>
    <source>
        <strain evidence="5">NRRL B-16292</strain>
    </source>
</reference>
<dbReference type="Proteomes" id="UP001059617">
    <property type="component" value="Chromosome"/>
</dbReference>
<organism evidence="5 6">
    <name type="scientific">Dactylosporangium fulvum</name>
    <dbReference type="NCBI Taxonomy" id="53359"/>
    <lineage>
        <taxon>Bacteria</taxon>
        <taxon>Bacillati</taxon>
        <taxon>Actinomycetota</taxon>
        <taxon>Actinomycetes</taxon>
        <taxon>Micromonosporales</taxon>
        <taxon>Micromonosporaceae</taxon>
        <taxon>Dactylosporangium</taxon>
    </lineage>
</organism>
<evidence type="ECO:0000313" key="6">
    <source>
        <dbReference type="Proteomes" id="UP001059617"/>
    </source>
</evidence>
<dbReference type="PANTHER" id="PTHR43132:SF6">
    <property type="entry name" value="HTH-TYPE TRANSCRIPTIONAL REPRESSOR CZRA"/>
    <property type="match status" value="1"/>
</dbReference>
<dbReference type="InterPro" id="IPR051011">
    <property type="entry name" value="Metal_resp_trans_reg"/>
</dbReference>
<dbReference type="PANTHER" id="PTHR43132">
    <property type="entry name" value="ARSENICAL RESISTANCE OPERON REPRESSOR ARSR-RELATED"/>
    <property type="match status" value="1"/>
</dbReference>
<dbReference type="PROSITE" id="PS50987">
    <property type="entry name" value="HTH_ARSR_2"/>
    <property type="match status" value="1"/>
</dbReference>
<evidence type="ECO:0000313" key="5">
    <source>
        <dbReference type="EMBL" id="UWP86173.1"/>
    </source>
</evidence>
<keyword evidence="6" id="KW-1185">Reference proteome</keyword>
<dbReference type="InterPro" id="IPR001845">
    <property type="entry name" value="HTH_ArsR_DNA-bd_dom"/>
</dbReference>
<dbReference type="InterPro" id="IPR012318">
    <property type="entry name" value="HTH_CRP"/>
</dbReference>
<dbReference type="PRINTS" id="PR00778">
    <property type="entry name" value="HTHARSR"/>
</dbReference>
<gene>
    <name evidence="5" type="ORF">Dfulv_18795</name>
</gene>
<evidence type="ECO:0000256" key="3">
    <source>
        <dbReference type="ARBA" id="ARBA00023163"/>
    </source>
</evidence>
<evidence type="ECO:0000256" key="2">
    <source>
        <dbReference type="ARBA" id="ARBA00023125"/>
    </source>
</evidence>
<proteinExistence type="predicted"/>
<evidence type="ECO:0000259" key="4">
    <source>
        <dbReference type="PROSITE" id="PS50987"/>
    </source>
</evidence>
<reference evidence="5" key="2">
    <citation type="submission" date="2022-09" db="EMBL/GenBank/DDBJ databases">
        <title>Biosynthetic gene clusters of Dactylosporangioum fulvum.</title>
        <authorList>
            <person name="Caradec T."/>
        </authorList>
    </citation>
    <scope>NUCLEOTIDE SEQUENCE</scope>
    <source>
        <strain evidence="5">NRRL B-16292</strain>
    </source>
</reference>
<dbReference type="InterPro" id="IPR011991">
    <property type="entry name" value="ArsR-like_HTH"/>
</dbReference>
<keyword evidence="1" id="KW-0805">Transcription regulation</keyword>
<evidence type="ECO:0000256" key="1">
    <source>
        <dbReference type="ARBA" id="ARBA00023015"/>
    </source>
</evidence>
<dbReference type="InterPro" id="IPR036388">
    <property type="entry name" value="WH-like_DNA-bd_sf"/>
</dbReference>
<dbReference type="SUPFAM" id="SSF46785">
    <property type="entry name" value="Winged helix' DNA-binding domain"/>
    <property type="match status" value="1"/>
</dbReference>
<feature type="domain" description="HTH arsR-type" evidence="4">
    <location>
        <begin position="229"/>
        <end position="312"/>
    </location>
</feature>
<dbReference type="EMBL" id="CP073720">
    <property type="protein sequence ID" value="UWP86173.1"/>
    <property type="molecule type" value="Genomic_DNA"/>
</dbReference>
<dbReference type="RefSeq" id="WP_259865264.1">
    <property type="nucleotide sequence ID" value="NZ_BAAAST010000037.1"/>
</dbReference>
<keyword evidence="3" id="KW-0804">Transcription</keyword>
<dbReference type="Gene3D" id="1.10.10.10">
    <property type="entry name" value="Winged helix-like DNA-binding domain superfamily/Winged helix DNA-binding domain"/>
    <property type="match status" value="1"/>
</dbReference>